<dbReference type="Pfam" id="PF20009">
    <property type="entry name" value="GEVED"/>
    <property type="match status" value="1"/>
</dbReference>
<keyword evidence="1" id="KW-0732">Signal</keyword>
<keyword evidence="5" id="KW-1185">Reference proteome</keyword>
<evidence type="ECO:0000259" key="3">
    <source>
        <dbReference type="Pfam" id="PF20009"/>
    </source>
</evidence>
<dbReference type="Proteomes" id="UP001138894">
    <property type="component" value="Unassembled WGS sequence"/>
</dbReference>
<comment type="caution">
    <text evidence="4">The sequence shown here is derived from an EMBL/GenBank/DDBJ whole genome shotgun (WGS) entry which is preliminary data.</text>
</comment>
<evidence type="ECO:0000259" key="2">
    <source>
        <dbReference type="Pfam" id="PF18962"/>
    </source>
</evidence>
<dbReference type="InterPro" id="IPR045474">
    <property type="entry name" value="GEVED"/>
</dbReference>
<dbReference type="RefSeq" id="WP_218545881.1">
    <property type="nucleotide sequence ID" value="NZ_JAGSPD010000006.1"/>
</dbReference>
<dbReference type="NCBIfam" id="TIGR04183">
    <property type="entry name" value="Por_Secre_tail"/>
    <property type="match status" value="1"/>
</dbReference>
<dbReference type="EMBL" id="JAGSPD010000006">
    <property type="protein sequence ID" value="MBV7269255.1"/>
    <property type="molecule type" value="Genomic_DNA"/>
</dbReference>
<dbReference type="AlphaFoldDB" id="A0A9X1FAX4"/>
<name>A0A9X1FAX4_9FLAO</name>
<evidence type="ECO:0000313" key="4">
    <source>
        <dbReference type="EMBL" id="MBV7269255.1"/>
    </source>
</evidence>
<dbReference type="NCBIfam" id="NF038128">
    <property type="entry name" value="choice_anch_J"/>
    <property type="match status" value="1"/>
</dbReference>
<feature type="domain" description="GEVED" evidence="3">
    <location>
        <begin position="539"/>
        <end position="621"/>
    </location>
</feature>
<reference evidence="4" key="1">
    <citation type="submission" date="2021-04" db="EMBL/GenBank/DDBJ databases">
        <authorList>
            <person name="Pira H."/>
            <person name="Risdian C."/>
            <person name="Wink J."/>
        </authorList>
    </citation>
    <scope>NUCLEOTIDE SEQUENCE</scope>
    <source>
        <strain evidence="4">WHY3</strain>
    </source>
</reference>
<evidence type="ECO:0000313" key="5">
    <source>
        <dbReference type="Proteomes" id="UP001138894"/>
    </source>
</evidence>
<dbReference type="Pfam" id="PF18962">
    <property type="entry name" value="Por_Secre_tail"/>
    <property type="match status" value="1"/>
</dbReference>
<protein>
    <submittedName>
        <fullName evidence="4">Choice-of-anchor J domain-containing protein</fullName>
    </submittedName>
</protein>
<evidence type="ECO:0000256" key="1">
    <source>
        <dbReference type="ARBA" id="ARBA00022729"/>
    </source>
</evidence>
<gene>
    <name evidence="4" type="ORF">KCG49_08645</name>
</gene>
<proteinExistence type="predicted"/>
<accession>A0A9X1FAX4</accession>
<feature type="domain" description="Secretion system C-terminal sorting" evidence="2">
    <location>
        <begin position="1087"/>
        <end position="1150"/>
    </location>
</feature>
<organism evidence="4 5">
    <name type="scientific">Winogradskyella luteola</name>
    <dbReference type="NCBI Taxonomy" id="2828330"/>
    <lineage>
        <taxon>Bacteria</taxon>
        <taxon>Pseudomonadati</taxon>
        <taxon>Bacteroidota</taxon>
        <taxon>Flavobacteriia</taxon>
        <taxon>Flavobacteriales</taxon>
        <taxon>Flavobacteriaceae</taxon>
        <taxon>Winogradskyella</taxon>
    </lineage>
</organism>
<dbReference type="InterPro" id="IPR026444">
    <property type="entry name" value="Secre_tail"/>
</dbReference>
<sequence>MKKNLLNLAFIIISLFGFGQSTLYFEDFTGQAGKGARGPGGNNPTIDLSGVNWSIDVNNVNLTDTNDFFFVRTVGVNDLLEGRDLDGEAIWLSPPIDITGFTNVSFTIDVSESNGTTTNNLESDDTVTIEYRIDTGAWTTASTNGTFSNDYSPTEASENGLNGSTLELRVTMLNNGGGERQRIDNIEVTGFPDCTTAFSLPFNEGFEGSFPPDCWTTYRGTNGLGTNNDWTSTTSATNSGTRSAFVEFEVVSGGNAQDWLVTPAIDLATAQAQLRFFAQDQFTIDYNTEYTVRISQTSATDISSFTTVQTYNETQLGNPFNEKTIDLSAYTGIVYIAFVMEQNDGDNWFLDDVSVVDISACPTPTDITNLTANYIDGTIDLQWALGDCYDDVLIIGKEGSTVTTVPTGDGSTYVSSSVFGSGTETTTDEFAILNNTDSSVSVSNVIFGNTYHFEVFTRKGTTWSTGVPISITLNYCTVDGDTTFGTSITLVDFGSINNITAQGSGYDDFTSQSTSIARGDSEDLTVNLNTDGNFAVYSYAWIDWNQDGDFNDSGETYDLGETIDNPDGATSNSPLTITVPDNAELGSTRLRILSQYYFNNIPTNGPCDGSTDGEIEDYTINVLPGTIYTYDNGWSPSNPNGVSTTADDIIIANGDATITSNISCNTLTVNPGAGLTVNSGVVLTALDEVVLQSTSTSYASLILDGTITGNVIYLRHVNNAPEPGASTTNNDLISAPLIGQSFGDFRIANPNILSGTIGGNPAFLFGPFNPTSGNYVNYQPSDDTEVLDAGEGFRTGSTDNSTYRFIGTVETGTVSIPIVSGGTSNWNLIGNPYPSYLNVQGFLNNANNASLLDENAVGIYGYDGAADDGWTIFNLATTTPSTVITPGQGFFIDAENSGSINFTASMRSTGNSDDFIVGRNSNPLVYLKLSINTNSENYRTAFYFNDNASTDLDLGYDASVWNSVPEDFSLHSYLVENDNDIAMAIQALHSYDLQNITIPLGVNSNASETLEFSILESTIPDGINIYLEDTVSETITLLNNESYTITPNTDLNGSKGRFYLRFVNQSLSVNETNLENLQIFANQKQRIITIKGTFLNPTKLRLYDLQGRLVKTADLAKNTSSQNIDVSNLSSGIFIVDIKTENARKVQKVILR</sequence>